<evidence type="ECO:0000313" key="3">
    <source>
        <dbReference type="Proteomes" id="UP000240009"/>
    </source>
</evidence>
<organism evidence="2 3">
    <name type="scientific">Blastopirellula marina</name>
    <dbReference type="NCBI Taxonomy" id="124"/>
    <lineage>
        <taxon>Bacteria</taxon>
        <taxon>Pseudomonadati</taxon>
        <taxon>Planctomycetota</taxon>
        <taxon>Planctomycetia</taxon>
        <taxon>Pirellulales</taxon>
        <taxon>Pirellulaceae</taxon>
        <taxon>Blastopirellula</taxon>
    </lineage>
</organism>
<evidence type="ECO:0000313" key="2">
    <source>
        <dbReference type="EMBL" id="PQO37110.1"/>
    </source>
</evidence>
<accession>A0A2S8FYF0</accession>
<evidence type="ECO:0000256" key="1">
    <source>
        <dbReference type="SAM" id="MobiDB-lite"/>
    </source>
</evidence>
<dbReference type="EMBL" id="PUIA01000017">
    <property type="protein sequence ID" value="PQO37110.1"/>
    <property type="molecule type" value="Genomic_DNA"/>
</dbReference>
<sequence>MSRFATTRFAPRRSAPKVKEGKVQRKNRWAPTRRGPLVRREQPGRGHKHYICKSDVLKFIDLLPQWEELSVGLNEIILAEAREFTQGWYRPGKVAICAWEKELLHEQYGCDFLDHEAVYRRLGIPFDHRESIKYPNSDAYYVHYDNQSLRAYLLLHIFLHELGHHHDLITTKHQDDCARGESYAEDYAIKYETLIFDRYCEAFDYHREPIAH</sequence>
<protein>
    <submittedName>
        <fullName evidence="2">Uncharacterized protein</fullName>
    </submittedName>
</protein>
<name>A0A2S8FYF0_9BACT</name>
<gene>
    <name evidence="2" type="ORF">C5Y96_08100</name>
</gene>
<comment type="caution">
    <text evidence="2">The sequence shown here is derived from an EMBL/GenBank/DDBJ whole genome shotgun (WGS) entry which is preliminary data.</text>
</comment>
<dbReference type="Proteomes" id="UP000240009">
    <property type="component" value="Unassembled WGS sequence"/>
</dbReference>
<proteinExistence type="predicted"/>
<feature type="region of interest" description="Disordered" evidence="1">
    <location>
        <begin position="1"/>
        <end position="42"/>
    </location>
</feature>
<reference evidence="2 3" key="1">
    <citation type="submission" date="2018-02" db="EMBL/GenBank/DDBJ databases">
        <title>Comparative genomes isolates from brazilian mangrove.</title>
        <authorList>
            <person name="Araujo J.E."/>
            <person name="Taketani R.G."/>
            <person name="Silva M.C.P."/>
            <person name="Loureco M.V."/>
            <person name="Andreote F.D."/>
        </authorList>
    </citation>
    <scope>NUCLEOTIDE SEQUENCE [LARGE SCALE GENOMIC DNA]</scope>
    <source>
        <strain evidence="2 3">HEX-2 MGV</strain>
    </source>
</reference>
<dbReference type="AlphaFoldDB" id="A0A2S8FYF0"/>